<reference evidence="9 10" key="1">
    <citation type="journal article" date="2014" name="Nat. Commun.">
        <title>Molecular traces of alternative social organization in a termite genome.</title>
        <authorList>
            <person name="Terrapon N."/>
            <person name="Li C."/>
            <person name="Robertson H.M."/>
            <person name="Ji L."/>
            <person name="Meng X."/>
            <person name="Booth W."/>
            <person name="Chen Z."/>
            <person name="Childers C.P."/>
            <person name="Glastad K.M."/>
            <person name="Gokhale K."/>
            <person name="Gowin J."/>
            <person name="Gronenberg W."/>
            <person name="Hermansen R.A."/>
            <person name="Hu H."/>
            <person name="Hunt B.G."/>
            <person name="Huylmans A.K."/>
            <person name="Khalil S.M."/>
            <person name="Mitchell R.D."/>
            <person name="Munoz-Torres M.C."/>
            <person name="Mustard J.A."/>
            <person name="Pan H."/>
            <person name="Reese J.T."/>
            <person name="Scharf M.E."/>
            <person name="Sun F."/>
            <person name="Vogel H."/>
            <person name="Xiao J."/>
            <person name="Yang W."/>
            <person name="Yang Z."/>
            <person name="Yang Z."/>
            <person name="Zhou J."/>
            <person name="Zhu J."/>
            <person name="Brent C.S."/>
            <person name="Elsik C.G."/>
            <person name="Goodisman M.A."/>
            <person name="Liberles D.A."/>
            <person name="Roe R.M."/>
            <person name="Vargo E.L."/>
            <person name="Vilcinskas A."/>
            <person name="Wang J."/>
            <person name="Bornberg-Bauer E."/>
            <person name="Korb J."/>
            <person name="Zhang G."/>
            <person name="Liebig J."/>
        </authorList>
    </citation>
    <scope>NUCLEOTIDE SEQUENCE [LARGE SCALE GENOMIC DNA]</scope>
    <source>
        <tissue evidence="9">Whole organism</tissue>
    </source>
</reference>
<protein>
    <submittedName>
        <fullName evidence="9">Poly [ADP-ribose] polymerase</fullName>
    </submittedName>
</protein>
<evidence type="ECO:0000313" key="9">
    <source>
        <dbReference type="EMBL" id="KDQ71585.1"/>
    </source>
</evidence>
<dbReference type="FunFam" id="3.40.50.10190:FF:000051">
    <property type="entry name" value="Poly [ADP-ribose] polymerase"/>
    <property type="match status" value="1"/>
</dbReference>
<dbReference type="eggNOG" id="KOG1037">
    <property type="taxonomic scope" value="Eukaryota"/>
</dbReference>
<dbReference type="GO" id="GO:0008270">
    <property type="term" value="F:zinc ion binding"/>
    <property type="evidence" value="ECO:0007669"/>
    <property type="project" value="UniProtKB-KW"/>
</dbReference>
<dbReference type="InterPro" id="IPR036420">
    <property type="entry name" value="BRCT_dom_sf"/>
</dbReference>
<organism evidence="9 10">
    <name type="scientific">Zootermopsis nevadensis</name>
    <name type="common">Dampwood termite</name>
    <dbReference type="NCBI Taxonomy" id="136037"/>
    <lineage>
        <taxon>Eukaryota</taxon>
        <taxon>Metazoa</taxon>
        <taxon>Ecdysozoa</taxon>
        <taxon>Arthropoda</taxon>
        <taxon>Hexapoda</taxon>
        <taxon>Insecta</taxon>
        <taxon>Pterygota</taxon>
        <taxon>Neoptera</taxon>
        <taxon>Polyneoptera</taxon>
        <taxon>Dictyoptera</taxon>
        <taxon>Blattodea</taxon>
        <taxon>Blattoidea</taxon>
        <taxon>Termitoidae</taxon>
        <taxon>Termopsidae</taxon>
        <taxon>Zootermopsis</taxon>
    </lineage>
</organism>
<dbReference type="SUPFAM" id="SSF52113">
    <property type="entry name" value="BRCT domain"/>
    <property type="match status" value="1"/>
</dbReference>
<dbReference type="STRING" id="136037.A0A067QRV3"/>
<dbReference type="PROSITE" id="PS50172">
    <property type="entry name" value="BRCT"/>
    <property type="match status" value="1"/>
</dbReference>
<dbReference type="EMBL" id="KK853810">
    <property type="protein sequence ID" value="KDQ71585.1"/>
    <property type="molecule type" value="Genomic_DNA"/>
</dbReference>
<keyword evidence="6" id="KW-0862">Zinc</keyword>
<dbReference type="CDD" id="cd17747">
    <property type="entry name" value="BRCT_PARP1"/>
    <property type="match status" value="1"/>
</dbReference>
<keyword evidence="10" id="KW-1185">Reference proteome</keyword>
<evidence type="ECO:0000256" key="1">
    <source>
        <dbReference type="ARBA" id="ARBA00000438"/>
    </source>
</evidence>
<name>A0A067QRV3_ZOONE</name>
<dbReference type="GO" id="GO:0003950">
    <property type="term" value="F:NAD+ poly-ADP-ribosyltransferase activity"/>
    <property type="evidence" value="ECO:0007669"/>
    <property type="project" value="UniProtKB-ARBA"/>
</dbReference>
<dbReference type="InterPro" id="IPR001357">
    <property type="entry name" value="BRCT_dom"/>
</dbReference>
<evidence type="ECO:0000256" key="5">
    <source>
        <dbReference type="ARBA" id="ARBA00022771"/>
    </source>
</evidence>
<dbReference type="Gene3D" id="3.40.50.10190">
    <property type="entry name" value="BRCT domain"/>
    <property type="match status" value="1"/>
</dbReference>
<keyword evidence="5" id="KW-0863">Zinc-finger</keyword>
<dbReference type="InParanoid" id="A0A067QRV3"/>
<accession>A0A067QRV3</accession>
<evidence type="ECO:0000313" key="10">
    <source>
        <dbReference type="Proteomes" id="UP000027135"/>
    </source>
</evidence>
<dbReference type="AlphaFoldDB" id="A0A067QRV3"/>
<comment type="catalytic activity">
    <reaction evidence="2">
        <text>L-glutamyl-[protein] + NAD(+) = 5-O-(ADP-D-ribosyl)-L-glutamyl-[protein] + nicotinamide</text>
        <dbReference type="Rhea" id="RHEA:58224"/>
        <dbReference type="Rhea" id="RHEA-COMP:10208"/>
        <dbReference type="Rhea" id="RHEA-COMP:15089"/>
        <dbReference type="ChEBI" id="CHEBI:17154"/>
        <dbReference type="ChEBI" id="CHEBI:29973"/>
        <dbReference type="ChEBI" id="CHEBI:57540"/>
        <dbReference type="ChEBI" id="CHEBI:142540"/>
    </reaction>
</comment>
<evidence type="ECO:0000256" key="2">
    <source>
        <dbReference type="ARBA" id="ARBA00000459"/>
    </source>
</evidence>
<dbReference type="SMART" id="SM00292">
    <property type="entry name" value="BRCT"/>
    <property type="match status" value="1"/>
</dbReference>
<dbReference type="GO" id="GO:0006974">
    <property type="term" value="P:DNA damage response"/>
    <property type="evidence" value="ECO:0007669"/>
    <property type="project" value="UniProtKB-ARBA"/>
</dbReference>
<evidence type="ECO:0000256" key="7">
    <source>
        <dbReference type="ARBA" id="ARBA00023125"/>
    </source>
</evidence>
<evidence type="ECO:0000256" key="6">
    <source>
        <dbReference type="ARBA" id="ARBA00022833"/>
    </source>
</evidence>
<dbReference type="Pfam" id="PF00533">
    <property type="entry name" value="BRCT"/>
    <property type="match status" value="1"/>
</dbReference>
<comment type="catalytic activity">
    <reaction evidence="1">
        <text>L-aspartyl-[protein] + NAD(+) = 4-O-(ADP-D-ribosyl)-L-aspartyl-[protein] + nicotinamide</text>
        <dbReference type="Rhea" id="RHEA:54424"/>
        <dbReference type="Rhea" id="RHEA-COMP:9867"/>
        <dbReference type="Rhea" id="RHEA-COMP:13832"/>
        <dbReference type="ChEBI" id="CHEBI:17154"/>
        <dbReference type="ChEBI" id="CHEBI:29961"/>
        <dbReference type="ChEBI" id="CHEBI:57540"/>
        <dbReference type="ChEBI" id="CHEBI:138102"/>
    </reaction>
</comment>
<dbReference type="GO" id="GO:0003677">
    <property type="term" value="F:DNA binding"/>
    <property type="evidence" value="ECO:0007669"/>
    <property type="project" value="UniProtKB-KW"/>
</dbReference>
<keyword evidence="4" id="KW-0677">Repeat</keyword>
<dbReference type="Proteomes" id="UP000027135">
    <property type="component" value="Unassembled WGS sequence"/>
</dbReference>
<keyword evidence="3" id="KW-0479">Metal-binding</keyword>
<evidence type="ECO:0000256" key="3">
    <source>
        <dbReference type="ARBA" id="ARBA00022723"/>
    </source>
</evidence>
<gene>
    <name evidence="9" type="ORF">L798_08579</name>
</gene>
<keyword evidence="7" id="KW-0238">DNA-binding</keyword>
<evidence type="ECO:0000256" key="4">
    <source>
        <dbReference type="ARBA" id="ARBA00022737"/>
    </source>
</evidence>
<sequence>MFQKLSLFLYRPKVERAGPPLKNMEFVILGKTTRPRDELKKEIKKLGGKVVTNIHDKLAAVISTTGEVEKMNKKMEEVKCCDVQVLPEDFVDEAKDGDVMDLISKKNISSWGSDRTYILAALCSALKMDFAGSYEILLTTCMTLGSYNPQSKFSPLFISRKLCR</sequence>
<evidence type="ECO:0000259" key="8">
    <source>
        <dbReference type="PROSITE" id="PS50172"/>
    </source>
</evidence>
<proteinExistence type="predicted"/>
<feature type="domain" description="BRCT" evidence="8">
    <location>
        <begin position="16"/>
        <end position="93"/>
    </location>
</feature>